<dbReference type="GO" id="GO:0009506">
    <property type="term" value="C:plasmodesma"/>
    <property type="evidence" value="ECO:0007669"/>
    <property type="project" value="UniProtKB-ARBA"/>
</dbReference>
<protein>
    <recommendedName>
        <fullName evidence="4">X8 domain-containing protein</fullName>
    </recommendedName>
</protein>
<organism evidence="5 6">
    <name type="scientific">Lupinus angustifolius</name>
    <name type="common">Narrow-leaved blue lupine</name>
    <dbReference type="NCBI Taxonomy" id="3871"/>
    <lineage>
        <taxon>Eukaryota</taxon>
        <taxon>Viridiplantae</taxon>
        <taxon>Streptophyta</taxon>
        <taxon>Embryophyta</taxon>
        <taxon>Tracheophyta</taxon>
        <taxon>Spermatophyta</taxon>
        <taxon>Magnoliopsida</taxon>
        <taxon>eudicotyledons</taxon>
        <taxon>Gunneridae</taxon>
        <taxon>Pentapetalae</taxon>
        <taxon>rosids</taxon>
        <taxon>fabids</taxon>
        <taxon>Fabales</taxon>
        <taxon>Fabaceae</taxon>
        <taxon>Papilionoideae</taxon>
        <taxon>50 kb inversion clade</taxon>
        <taxon>genistoids sensu lato</taxon>
        <taxon>core genistoids</taxon>
        <taxon>Genisteae</taxon>
        <taxon>Lupinus</taxon>
    </lineage>
</organism>
<accession>A0A1J7H389</accession>
<dbReference type="InterPro" id="IPR012946">
    <property type="entry name" value="X8"/>
</dbReference>
<dbReference type="STRING" id="3871.A0A1J7H389"/>
<dbReference type="Gramene" id="OIW07206">
    <property type="protein sequence ID" value="OIW07206"/>
    <property type="gene ID" value="TanjilG_17754"/>
</dbReference>
<evidence type="ECO:0000256" key="3">
    <source>
        <dbReference type="ARBA" id="ARBA00022729"/>
    </source>
</evidence>
<dbReference type="PANTHER" id="PTHR31044:SF71">
    <property type="entry name" value="MAJOR POLLEN ALLERGEN OLE E 10-LIKE"/>
    <property type="match status" value="1"/>
</dbReference>
<dbReference type="AlphaFoldDB" id="A0A1J7H389"/>
<keyword evidence="2" id="KW-0336">GPI-anchor</keyword>
<dbReference type="OMA" id="GICIYDK"/>
<dbReference type="PANTHER" id="PTHR31044">
    <property type="entry name" value="BETA-1,3 GLUCANASE"/>
    <property type="match status" value="1"/>
</dbReference>
<keyword evidence="2" id="KW-0325">Glycoprotein</keyword>
<sequence>MNNVLYACDVLDDCKLIQPGGSCFIPDTLLNHASVVMNEYYAKKGRNTWDCYFSDSGLISHSDPSYGSCKYA</sequence>
<keyword evidence="6" id="KW-1185">Reference proteome</keyword>
<keyword evidence="2" id="KW-0472">Membrane</keyword>
<evidence type="ECO:0000256" key="1">
    <source>
        <dbReference type="ARBA" id="ARBA00004609"/>
    </source>
</evidence>
<evidence type="ECO:0000313" key="5">
    <source>
        <dbReference type="EMBL" id="OIW07206.1"/>
    </source>
</evidence>
<gene>
    <name evidence="5" type="ORF">TanjilG_17754</name>
</gene>
<comment type="subcellular location">
    <subcellularLocation>
        <location evidence="1">Cell membrane</location>
        <topology evidence="1">Lipid-anchor</topology>
        <topology evidence="1">GPI-anchor</topology>
    </subcellularLocation>
</comment>
<proteinExistence type="predicted"/>
<feature type="domain" description="X8" evidence="4">
    <location>
        <begin position="1"/>
        <end position="71"/>
    </location>
</feature>
<keyword evidence="2" id="KW-0449">Lipoprotein</keyword>
<evidence type="ECO:0000256" key="2">
    <source>
        <dbReference type="ARBA" id="ARBA00022622"/>
    </source>
</evidence>
<keyword evidence="3" id="KW-0732">Signal</keyword>
<name>A0A1J7H389_LUPAN</name>
<evidence type="ECO:0000259" key="4">
    <source>
        <dbReference type="SMART" id="SM00768"/>
    </source>
</evidence>
<dbReference type="InterPro" id="IPR044788">
    <property type="entry name" value="X8_dom_prot"/>
</dbReference>
<dbReference type="GO" id="GO:0098552">
    <property type="term" value="C:side of membrane"/>
    <property type="evidence" value="ECO:0007669"/>
    <property type="project" value="UniProtKB-KW"/>
</dbReference>
<evidence type="ECO:0000313" key="6">
    <source>
        <dbReference type="Proteomes" id="UP000188354"/>
    </source>
</evidence>
<reference evidence="5 6" key="1">
    <citation type="journal article" date="2017" name="Plant Biotechnol. J.">
        <title>A comprehensive draft genome sequence for lupin (Lupinus angustifolius), an emerging health food: insights into plant-microbe interactions and legume evolution.</title>
        <authorList>
            <person name="Hane J.K."/>
            <person name="Ming Y."/>
            <person name="Kamphuis L.G."/>
            <person name="Nelson M.N."/>
            <person name="Garg G."/>
            <person name="Atkins C.A."/>
            <person name="Bayer P.E."/>
            <person name="Bravo A."/>
            <person name="Bringans S."/>
            <person name="Cannon S."/>
            <person name="Edwards D."/>
            <person name="Foley R."/>
            <person name="Gao L.L."/>
            <person name="Harrison M.J."/>
            <person name="Huang W."/>
            <person name="Hurgobin B."/>
            <person name="Li S."/>
            <person name="Liu C.W."/>
            <person name="McGrath A."/>
            <person name="Morahan G."/>
            <person name="Murray J."/>
            <person name="Weller J."/>
            <person name="Jian J."/>
            <person name="Singh K.B."/>
        </authorList>
    </citation>
    <scope>NUCLEOTIDE SEQUENCE [LARGE SCALE GENOMIC DNA]</scope>
    <source>
        <strain evidence="6">cv. Tanjil</strain>
        <tissue evidence="5">Whole plant</tissue>
    </source>
</reference>
<dbReference type="Gene3D" id="1.20.58.1040">
    <property type="match status" value="1"/>
</dbReference>
<dbReference type="GO" id="GO:0005886">
    <property type="term" value="C:plasma membrane"/>
    <property type="evidence" value="ECO:0007669"/>
    <property type="project" value="UniProtKB-SubCell"/>
</dbReference>
<dbReference type="Proteomes" id="UP000188354">
    <property type="component" value="Chromosome LG08"/>
</dbReference>
<dbReference type="SMART" id="SM00768">
    <property type="entry name" value="X8"/>
    <property type="match status" value="1"/>
</dbReference>
<dbReference type="EMBL" id="CM007368">
    <property type="protein sequence ID" value="OIW07206.1"/>
    <property type="molecule type" value="Genomic_DNA"/>
</dbReference>
<dbReference type="Pfam" id="PF07983">
    <property type="entry name" value="X8"/>
    <property type="match status" value="1"/>
</dbReference>